<evidence type="ECO:0000313" key="2">
    <source>
        <dbReference type="Proteomes" id="UP000077115"/>
    </source>
</evidence>
<reference evidence="1 2" key="1">
    <citation type="submission" date="2006-10" db="EMBL/GenBank/DDBJ databases">
        <title>The Genome Sequence of Batrachochytrium dendrobatidis JEL423.</title>
        <authorList>
            <consortium name="The Broad Institute Genome Sequencing Platform"/>
            <person name="Birren B."/>
            <person name="Lander E."/>
            <person name="Galagan J."/>
            <person name="Cuomo C."/>
            <person name="Devon K."/>
            <person name="Jaffe D."/>
            <person name="Butler J."/>
            <person name="Alvarez P."/>
            <person name="Gnerre S."/>
            <person name="Grabherr M."/>
            <person name="Kleber M."/>
            <person name="Mauceli E."/>
            <person name="Brockman W."/>
            <person name="Young S."/>
            <person name="LaButti K."/>
            <person name="Sykes S."/>
            <person name="DeCaprio D."/>
            <person name="Crawford M."/>
            <person name="Koehrsen M."/>
            <person name="Engels R."/>
            <person name="Montgomery P."/>
            <person name="Pearson M."/>
            <person name="Howarth C."/>
            <person name="Larson L."/>
            <person name="White J."/>
            <person name="O'Leary S."/>
            <person name="Kodira C."/>
            <person name="Zeng Q."/>
            <person name="Yandava C."/>
            <person name="Alvarado L."/>
            <person name="Longcore J."/>
            <person name="James T."/>
        </authorList>
    </citation>
    <scope>NUCLEOTIDE SEQUENCE [LARGE SCALE GENOMIC DNA]</scope>
    <source>
        <strain evidence="1 2">JEL423</strain>
    </source>
</reference>
<dbReference type="VEuPathDB" id="FungiDB:BDEG_24158"/>
<sequence length="104" mass="11701">MVVGMAWCVDCLQCCSFGFVNLPVLNMLKAGGIRGITIETFGLAIIGSSHYHGGDVYREYEICWSLLLPVEYSVTAADIRLLLLQYLLYYTELIKLMHITTVFT</sequence>
<dbReference type="Proteomes" id="UP000077115">
    <property type="component" value="Unassembled WGS sequence"/>
</dbReference>
<gene>
    <name evidence="1" type="ORF">BDEG_24158</name>
</gene>
<dbReference type="EMBL" id="DS022304">
    <property type="protein sequence ID" value="OAJ40419.1"/>
    <property type="molecule type" value="Genomic_DNA"/>
</dbReference>
<reference evidence="1 2" key="2">
    <citation type="submission" date="2016-05" db="EMBL/GenBank/DDBJ databases">
        <title>Lineage-specific infection strategies underlie the spectrum of fungal disease in amphibians.</title>
        <authorList>
            <person name="Cuomo C.A."/>
            <person name="Farrer R.A."/>
            <person name="James T."/>
            <person name="Longcore J."/>
            <person name="Birren B."/>
        </authorList>
    </citation>
    <scope>NUCLEOTIDE SEQUENCE [LARGE SCALE GENOMIC DNA]</scope>
    <source>
        <strain evidence="1 2">JEL423</strain>
    </source>
</reference>
<evidence type="ECO:0000313" key="1">
    <source>
        <dbReference type="EMBL" id="OAJ40419.1"/>
    </source>
</evidence>
<dbReference type="AlphaFoldDB" id="A0A177WJV8"/>
<accession>A0A177WJV8</accession>
<organism evidence="1 2">
    <name type="scientific">Batrachochytrium dendrobatidis (strain JEL423)</name>
    <dbReference type="NCBI Taxonomy" id="403673"/>
    <lineage>
        <taxon>Eukaryota</taxon>
        <taxon>Fungi</taxon>
        <taxon>Fungi incertae sedis</taxon>
        <taxon>Chytridiomycota</taxon>
        <taxon>Chytridiomycota incertae sedis</taxon>
        <taxon>Chytridiomycetes</taxon>
        <taxon>Rhizophydiales</taxon>
        <taxon>Rhizophydiales incertae sedis</taxon>
        <taxon>Batrachochytrium</taxon>
    </lineage>
</organism>
<proteinExistence type="predicted"/>
<name>A0A177WJV8_BATDL</name>
<protein>
    <submittedName>
        <fullName evidence="1">Uncharacterized protein</fullName>
    </submittedName>
</protein>